<dbReference type="Proteomes" id="UP000217790">
    <property type="component" value="Unassembled WGS sequence"/>
</dbReference>
<dbReference type="EMBL" id="KZ293718">
    <property type="protein sequence ID" value="PBK82419.1"/>
    <property type="molecule type" value="Genomic_DNA"/>
</dbReference>
<keyword evidence="3" id="KW-1185">Reference proteome</keyword>
<dbReference type="InParanoid" id="A0A2H3E6H9"/>
<reference evidence="3" key="1">
    <citation type="journal article" date="2017" name="Nat. Ecol. Evol.">
        <title>Genome expansion and lineage-specific genetic innovations in the forest pathogenic fungi Armillaria.</title>
        <authorList>
            <person name="Sipos G."/>
            <person name="Prasanna A.N."/>
            <person name="Walter M.C."/>
            <person name="O'Connor E."/>
            <person name="Balint B."/>
            <person name="Krizsan K."/>
            <person name="Kiss B."/>
            <person name="Hess J."/>
            <person name="Varga T."/>
            <person name="Slot J."/>
            <person name="Riley R."/>
            <person name="Boka B."/>
            <person name="Rigling D."/>
            <person name="Barry K."/>
            <person name="Lee J."/>
            <person name="Mihaltcheva S."/>
            <person name="LaButti K."/>
            <person name="Lipzen A."/>
            <person name="Waldron R."/>
            <person name="Moloney N.M."/>
            <person name="Sperisen C."/>
            <person name="Kredics L."/>
            <person name="Vagvoelgyi C."/>
            <person name="Patrignani A."/>
            <person name="Fitzpatrick D."/>
            <person name="Nagy I."/>
            <person name="Doyle S."/>
            <person name="Anderson J.B."/>
            <person name="Grigoriev I.V."/>
            <person name="Gueldener U."/>
            <person name="Muensterkoetter M."/>
            <person name="Nagy L.G."/>
        </authorList>
    </citation>
    <scope>NUCLEOTIDE SEQUENCE [LARGE SCALE GENOMIC DNA]</scope>
    <source>
        <strain evidence="3">Ar21-2</strain>
    </source>
</reference>
<reference evidence="2" key="2">
    <citation type="journal article" date="2017" name="Nat. Ecol. Evol.">
        <title>Lineage-specific genetic innovations streamline the genomes of Armillaria species to pathogenesis.</title>
        <authorList>
            <consortium name="DOE Joint Genome Institute"/>
            <person name="Sipos G."/>
            <person name="Prasanna A.N."/>
            <person name="Walter M.C."/>
            <person name="O'Connor E."/>
            <person name="Balint B."/>
            <person name="Krizsan K."/>
            <person name="Kiss B."/>
            <person name="Hess J."/>
            <person name="Varga T."/>
            <person name="Slot J."/>
            <person name="Riley R."/>
            <person name="Boka B."/>
            <person name="Rigling D."/>
            <person name="Barry K."/>
            <person name="Lee J."/>
            <person name="Mihaltcheva S."/>
            <person name="LaButti K."/>
            <person name="Lipzen A."/>
            <person name="Waldron R."/>
            <person name="Moloney N.M."/>
            <person name="Sperisen C."/>
            <person name="Kredics L."/>
            <person name="Vagvolgyi C."/>
            <person name="Patrignani A."/>
            <person name="Fitzpatrick D."/>
            <person name="Nagy I."/>
            <person name="Doyle S."/>
            <person name="Anderson J."/>
            <person name="Grigoriev I.V."/>
            <person name="Guldener U."/>
            <person name="Munsterkotter M."/>
            <person name="Nagy L.G."/>
        </authorList>
    </citation>
    <scope>NUCLEOTIDE SEQUENCE [LARGE SCALE GENOMIC DNA]</scope>
    <source>
        <strain evidence="2">Ar21-2</strain>
    </source>
</reference>
<accession>A0A2H3E6H9</accession>
<evidence type="ECO:0000313" key="1">
    <source>
        <dbReference type="EMBL" id="PBK82419.1"/>
    </source>
</evidence>
<evidence type="ECO:0000313" key="2">
    <source>
        <dbReference type="EMBL" id="PBL03040.1"/>
    </source>
</evidence>
<proteinExistence type="predicted"/>
<dbReference type="AlphaFoldDB" id="A0A2H3E6H9"/>
<evidence type="ECO:0000313" key="3">
    <source>
        <dbReference type="Proteomes" id="UP000217790"/>
    </source>
</evidence>
<sequence length="66" mass="7643">MALTLLVELGKRQCKIKFQPSSFTSNLANQEKSTTQRMPRHKFMVHTKIRNPNIQTEHTNNVQYAG</sequence>
<gene>
    <name evidence="2" type="ORF">ARMGADRAFT_1003849</name>
    <name evidence="1" type="ORF">ARMGADRAFT_1019726</name>
</gene>
<protein>
    <submittedName>
        <fullName evidence="2">Uncharacterized protein</fullName>
    </submittedName>
</protein>
<organism evidence="2 3">
    <name type="scientific">Armillaria gallica</name>
    <name type="common">Bulbous honey fungus</name>
    <name type="synonym">Armillaria bulbosa</name>
    <dbReference type="NCBI Taxonomy" id="47427"/>
    <lineage>
        <taxon>Eukaryota</taxon>
        <taxon>Fungi</taxon>
        <taxon>Dikarya</taxon>
        <taxon>Basidiomycota</taxon>
        <taxon>Agaricomycotina</taxon>
        <taxon>Agaricomycetes</taxon>
        <taxon>Agaricomycetidae</taxon>
        <taxon>Agaricales</taxon>
        <taxon>Marasmiineae</taxon>
        <taxon>Physalacriaceae</taxon>
        <taxon>Armillaria</taxon>
    </lineage>
</organism>
<dbReference type="EMBL" id="KZ293644">
    <property type="protein sequence ID" value="PBL03040.1"/>
    <property type="molecule type" value="Genomic_DNA"/>
</dbReference>
<name>A0A2H3E6H9_ARMGA</name>